<evidence type="ECO:0000256" key="2">
    <source>
        <dbReference type="ARBA" id="ARBA00022448"/>
    </source>
</evidence>
<comment type="caution">
    <text evidence="9">The sequence shown here is derived from an EMBL/GenBank/DDBJ whole genome shotgun (WGS) entry which is preliminary data.</text>
</comment>
<proteinExistence type="inferred from homology"/>
<dbReference type="PROSITE" id="PS50928">
    <property type="entry name" value="ABC_TM1"/>
    <property type="match status" value="1"/>
</dbReference>
<evidence type="ECO:0000256" key="5">
    <source>
        <dbReference type="ARBA" id="ARBA00022989"/>
    </source>
</evidence>
<comment type="similarity">
    <text evidence="7">Belongs to the binding-protein-dependent transport system permease family.</text>
</comment>
<feature type="transmembrane region" description="Helical" evidence="7">
    <location>
        <begin position="7"/>
        <end position="25"/>
    </location>
</feature>
<dbReference type="InterPro" id="IPR035906">
    <property type="entry name" value="MetI-like_sf"/>
</dbReference>
<feature type="transmembrane region" description="Helical" evidence="7">
    <location>
        <begin position="98"/>
        <end position="117"/>
    </location>
</feature>
<evidence type="ECO:0000313" key="9">
    <source>
        <dbReference type="EMBL" id="MDR7333488.1"/>
    </source>
</evidence>
<protein>
    <submittedName>
        <fullName evidence="9">NitT/TauT family transport system permease protein</fullName>
    </submittedName>
</protein>
<feature type="domain" description="ABC transmembrane type-1" evidence="8">
    <location>
        <begin position="57"/>
        <end position="238"/>
    </location>
</feature>
<sequence length="253" mass="28041">MNSRIGKILPPLAVIAAVIAVWWWIVDHTESPIFPTPWQVVTGTLELAEDGTLWEHITASLYRVGMGFGAAMLIGIPLGLWMGWVSGAYRTFNPIFQMLRPISPIAWIPLAILWFGVGEASPIFLIFMASVFPLIVQTTSGVHTIDRRYLRAAANFGVSRGTLFRRVVIPAVLPEIIIGMRIGIGVAWLVVVAAEMIALRSGLGYLIMDSRNAGNRYDLVIAAMILIGMIGLMLDGITRLLEKLKTVRWRYVR</sequence>
<dbReference type="Gene3D" id="1.10.3720.10">
    <property type="entry name" value="MetI-like"/>
    <property type="match status" value="1"/>
</dbReference>
<reference evidence="9 10" key="1">
    <citation type="submission" date="2023-07" db="EMBL/GenBank/DDBJ databases">
        <title>Sorghum-associated microbial communities from plants grown in Nebraska, USA.</title>
        <authorList>
            <person name="Schachtman D."/>
        </authorList>
    </citation>
    <scope>NUCLEOTIDE SEQUENCE [LARGE SCALE GENOMIC DNA]</scope>
    <source>
        <strain evidence="9 10">BE316</strain>
    </source>
</reference>
<feature type="transmembrane region" description="Helical" evidence="7">
    <location>
        <begin position="219"/>
        <end position="241"/>
    </location>
</feature>
<keyword evidence="2 7" id="KW-0813">Transport</keyword>
<dbReference type="RefSeq" id="WP_310329133.1">
    <property type="nucleotide sequence ID" value="NZ_JAVDXV010000004.1"/>
</dbReference>
<feature type="transmembrane region" description="Helical" evidence="7">
    <location>
        <begin position="64"/>
        <end position="86"/>
    </location>
</feature>
<evidence type="ECO:0000259" key="8">
    <source>
        <dbReference type="PROSITE" id="PS50928"/>
    </source>
</evidence>
<evidence type="ECO:0000256" key="4">
    <source>
        <dbReference type="ARBA" id="ARBA00022692"/>
    </source>
</evidence>
<dbReference type="CDD" id="cd06261">
    <property type="entry name" value="TM_PBP2"/>
    <property type="match status" value="1"/>
</dbReference>
<keyword evidence="10" id="KW-1185">Reference proteome</keyword>
<feature type="transmembrane region" description="Helical" evidence="7">
    <location>
        <begin position="123"/>
        <end position="142"/>
    </location>
</feature>
<organism evidence="9 10">
    <name type="scientific">Roseateles asaccharophilus</name>
    <dbReference type="NCBI Taxonomy" id="582607"/>
    <lineage>
        <taxon>Bacteria</taxon>
        <taxon>Pseudomonadati</taxon>
        <taxon>Pseudomonadota</taxon>
        <taxon>Betaproteobacteria</taxon>
        <taxon>Burkholderiales</taxon>
        <taxon>Sphaerotilaceae</taxon>
        <taxon>Roseateles</taxon>
    </lineage>
</organism>
<comment type="subcellular location">
    <subcellularLocation>
        <location evidence="1 7">Cell membrane</location>
        <topology evidence="1 7">Multi-pass membrane protein</topology>
    </subcellularLocation>
</comment>
<dbReference type="EMBL" id="JAVDXV010000004">
    <property type="protein sequence ID" value="MDR7333488.1"/>
    <property type="molecule type" value="Genomic_DNA"/>
</dbReference>
<evidence type="ECO:0000256" key="3">
    <source>
        <dbReference type="ARBA" id="ARBA00022475"/>
    </source>
</evidence>
<keyword evidence="6 7" id="KW-0472">Membrane</keyword>
<accession>A0ABU2A8G5</accession>
<feature type="transmembrane region" description="Helical" evidence="7">
    <location>
        <begin position="186"/>
        <end position="207"/>
    </location>
</feature>
<dbReference type="PANTHER" id="PTHR30151:SF0">
    <property type="entry name" value="ABC TRANSPORTER PERMEASE PROTEIN MJ0413-RELATED"/>
    <property type="match status" value="1"/>
</dbReference>
<evidence type="ECO:0000256" key="6">
    <source>
        <dbReference type="ARBA" id="ARBA00023136"/>
    </source>
</evidence>
<gene>
    <name evidence="9" type="ORF">J2X21_002622</name>
</gene>
<keyword evidence="5 7" id="KW-1133">Transmembrane helix</keyword>
<keyword evidence="4 7" id="KW-0812">Transmembrane</keyword>
<dbReference type="Pfam" id="PF00528">
    <property type="entry name" value="BPD_transp_1"/>
    <property type="match status" value="1"/>
</dbReference>
<evidence type="ECO:0000256" key="1">
    <source>
        <dbReference type="ARBA" id="ARBA00004651"/>
    </source>
</evidence>
<keyword evidence="3" id="KW-1003">Cell membrane</keyword>
<evidence type="ECO:0000313" key="10">
    <source>
        <dbReference type="Proteomes" id="UP001180825"/>
    </source>
</evidence>
<dbReference type="InterPro" id="IPR000515">
    <property type="entry name" value="MetI-like"/>
</dbReference>
<dbReference type="SUPFAM" id="SSF161098">
    <property type="entry name" value="MetI-like"/>
    <property type="match status" value="1"/>
</dbReference>
<evidence type="ECO:0000256" key="7">
    <source>
        <dbReference type="RuleBase" id="RU363032"/>
    </source>
</evidence>
<dbReference type="Proteomes" id="UP001180825">
    <property type="component" value="Unassembled WGS sequence"/>
</dbReference>
<name>A0ABU2A8G5_9BURK</name>
<dbReference type="PANTHER" id="PTHR30151">
    <property type="entry name" value="ALKANE SULFONATE ABC TRANSPORTER-RELATED, MEMBRANE SUBUNIT"/>
    <property type="match status" value="1"/>
</dbReference>